<sequence length="213" mass="23976">MEKSTSKNSDPKTLSLFQTNELFVHKILSRNSSVGSTSSRSYFGRVVGAVPFQWEARPGKPKLDAHKEEPQRFDDYAAELPMVIGSHPAAQSPSMNMARHINYSGLLTNSRLRSFWKKLKKNHIKVKKKNCQNTHKVHQCNNNVNGLEQFCQQADLCMRDEEYMKFCSCGSLNSFSSASTTSASSSASAMDALANFQPSKIQRLARGFKRWAF</sequence>
<evidence type="ECO:0000313" key="1">
    <source>
        <dbReference type="EMBL" id="KAB2600143.1"/>
    </source>
</evidence>
<dbReference type="AlphaFoldDB" id="A0A5N5FBD0"/>
<accession>A0A5N5FBD0</accession>
<dbReference type="EMBL" id="SMOL01000753">
    <property type="protein sequence ID" value="KAB2600143.1"/>
    <property type="molecule type" value="Genomic_DNA"/>
</dbReference>
<reference evidence="1 2" key="1">
    <citation type="submission" date="2019-09" db="EMBL/GenBank/DDBJ databases">
        <authorList>
            <person name="Ou C."/>
        </authorList>
    </citation>
    <scope>NUCLEOTIDE SEQUENCE [LARGE SCALE GENOMIC DNA]</scope>
    <source>
        <strain evidence="1">S2</strain>
        <tissue evidence="1">Leaf</tissue>
    </source>
</reference>
<dbReference type="OrthoDB" id="1164708at2759"/>
<reference evidence="2" key="2">
    <citation type="submission" date="2019-10" db="EMBL/GenBank/DDBJ databases">
        <title>A de novo genome assembly of a pear dwarfing rootstock.</title>
        <authorList>
            <person name="Wang F."/>
            <person name="Wang J."/>
            <person name="Li S."/>
            <person name="Zhang Y."/>
            <person name="Fang M."/>
            <person name="Ma L."/>
            <person name="Zhao Y."/>
            <person name="Jiang S."/>
        </authorList>
    </citation>
    <scope>NUCLEOTIDE SEQUENCE [LARGE SCALE GENOMIC DNA]</scope>
</reference>
<protein>
    <submittedName>
        <fullName evidence="1">Uncharacterized protein</fullName>
    </submittedName>
</protein>
<dbReference type="PANTHER" id="PTHR33257">
    <property type="entry name" value="OS05G0165500 PROTEIN"/>
    <property type="match status" value="1"/>
</dbReference>
<gene>
    <name evidence="1" type="ORF">D8674_010414</name>
</gene>
<organism evidence="1 2">
    <name type="scientific">Pyrus ussuriensis x Pyrus communis</name>
    <dbReference type="NCBI Taxonomy" id="2448454"/>
    <lineage>
        <taxon>Eukaryota</taxon>
        <taxon>Viridiplantae</taxon>
        <taxon>Streptophyta</taxon>
        <taxon>Embryophyta</taxon>
        <taxon>Tracheophyta</taxon>
        <taxon>Spermatophyta</taxon>
        <taxon>Magnoliopsida</taxon>
        <taxon>eudicotyledons</taxon>
        <taxon>Gunneridae</taxon>
        <taxon>Pentapetalae</taxon>
        <taxon>rosids</taxon>
        <taxon>fabids</taxon>
        <taxon>Rosales</taxon>
        <taxon>Rosaceae</taxon>
        <taxon>Amygdaloideae</taxon>
        <taxon>Maleae</taxon>
        <taxon>Pyrus</taxon>
    </lineage>
</organism>
<name>A0A5N5FBD0_9ROSA</name>
<dbReference type="PANTHER" id="PTHR33257:SF6">
    <property type="entry name" value="OXYSTEROL-BINDING 4B-LIKE PROTEIN"/>
    <property type="match status" value="1"/>
</dbReference>
<reference evidence="1 2" key="3">
    <citation type="submission" date="2019-11" db="EMBL/GenBank/DDBJ databases">
        <title>A de novo genome assembly of a pear dwarfing rootstock.</title>
        <authorList>
            <person name="Wang F."/>
            <person name="Wang J."/>
            <person name="Li S."/>
            <person name="Zhang Y."/>
            <person name="Fang M."/>
            <person name="Ma L."/>
            <person name="Zhao Y."/>
            <person name="Jiang S."/>
        </authorList>
    </citation>
    <scope>NUCLEOTIDE SEQUENCE [LARGE SCALE GENOMIC DNA]</scope>
    <source>
        <strain evidence="1">S2</strain>
        <tissue evidence="1">Leaf</tissue>
    </source>
</reference>
<comment type="caution">
    <text evidence="1">The sequence shown here is derived from an EMBL/GenBank/DDBJ whole genome shotgun (WGS) entry which is preliminary data.</text>
</comment>
<dbReference type="Proteomes" id="UP000327157">
    <property type="component" value="Chromosome 13"/>
</dbReference>
<proteinExistence type="predicted"/>
<keyword evidence="2" id="KW-1185">Reference proteome</keyword>
<evidence type="ECO:0000313" key="2">
    <source>
        <dbReference type="Proteomes" id="UP000327157"/>
    </source>
</evidence>